<dbReference type="EMBL" id="WBWS01000014">
    <property type="protein sequence ID" value="KAB2767485.1"/>
    <property type="molecule type" value="Genomic_DNA"/>
</dbReference>
<evidence type="ECO:0000313" key="3">
    <source>
        <dbReference type="EMBL" id="KAB2802753.1"/>
    </source>
</evidence>
<reference evidence="4" key="2">
    <citation type="submission" date="2020-09" db="EMBL/GenBank/DDBJ databases">
        <authorList>
            <person name="Dalcin Martins P."/>
        </authorList>
    </citation>
    <scope>NUCLEOTIDE SEQUENCE</scope>
    <source>
        <strain evidence="4">MAG47</strain>
    </source>
</reference>
<dbReference type="AlphaFoldDB" id="A0A011UQC8"/>
<dbReference type="Proteomes" id="UP000481876">
    <property type="component" value="Unassembled WGS sequence"/>
</dbReference>
<gene>
    <name evidence="2" type="ORF">F9L04_14225</name>
    <name evidence="3" type="ORF">F9L06_00845</name>
    <name evidence="4" type="ORF">IH622_04925</name>
</gene>
<evidence type="ECO:0000313" key="4">
    <source>
        <dbReference type="EMBL" id="MBE0560158.1"/>
    </source>
</evidence>
<dbReference type="Proteomes" id="UP000441102">
    <property type="component" value="Unassembled WGS sequence"/>
</dbReference>
<protein>
    <submittedName>
        <fullName evidence="3">Uncharacterized protein</fullName>
    </submittedName>
</protein>
<proteinExistence type="predicted"/>
<dbReference type="EMBL" id="JACZKO010000015">
    <property type="protein sequence ID" value="MBE0560158.1"/>
    <property type="molecule type" value="Genomic_DNA"/>
</dbReference>
<reference evidence="4" key="3">
    <citation type="submission" date="2020-10" db="EMBL/GenBank/DDBJ databases">
        <title>Enrichment of novel Verrucomicrobia, Bacteroidetes and Krumholzibacteria in an oxygen-limited, methane- and iron-fed bioreactor inoculated with Bothnian Sea sediments.</title>
        <authorList>
            <person name="Martins P.D."/>
            <person name="de Jong A."/>
            <person name="Lenstra W.K."/>
            <person name="van Helmond N.A.G.M."/>
            <person name="Slomp C.P."/>
            <person name="Jetten M.S.M."/>
            <person name="Welte C.U."/>
            <person name="Rasigraf O."/>
        </authorList>
    </citation>
    <scope>NUCLEOTIDE SEQUENCE</scope>
    <source>
        <strain evidence="4">MAG47</strain>
    </source>
</reference>
<evidence type="ECO:0000256" key="1">
    <source>
        <dbReference type="SAM" id="Phobius"/>
    </source>
</evidence>
<organism evidence="3 5">
    <name type="scientific">Brucella anthropi</name>
    <name type="common">Ochrobactrum anthropi</name>
    <dbReference type="NCBI Taxonomy" id="529"/>
    <lineage>
        <taxon>Bacteria</taxon>
        <taxon>Pseudomonadati</taxon>
        <taxon>Pseudomonadota</taxon>
        <taxon>Alphaproteobacteria</taxon>
        <taxon>Hyphomicrobiales</taxon>
        <taxon>Brucellaceae</taxon>
        <taxon>Brucella/Ochrobactrum group</taxon>
        <taxon>Brucella</taxon>
    </lineage>
</organism>
<keyword evidence="1" id="KW-0812">Transmembrane</keyword>
<sequence>MMDEGEAEYMAFVDALMTASSNLTGLGAGIIAALALDIASDSRTFARSLGIAHALVLREISVLGQDHGYVRIKQRDPRTQRTRYELNVAGKRLVEEATS</sequence>
<dbReference type="Proteomes" id="UP000642265">
    <property type="component" value="Unassembled WGS sequence"/>
</dbReference>
<reference evidence="5 6" key="1">
    <citation type="submission" date="2019-09" db="EMBL/GenBank/DDBJ databases">
        <title>Taxonomic organization of the family Brucellaceae based on a phylogenomic approach.</title>
        <authorList>
            <person name="Leclercq S."/>
            <person name="Cloeckaert A."/>
            <person name="Zygmunt M.S."/>
        </authorList>
    </citation>
    <scope>NUCLEOTIDE SEQUENCE [LARGE SCALE GENOMIC DNA]</scope>
    <source>
        <strain evidence="3 5">CCUG 34461</strain>
        <strain evidence="2 6">LMG 3313</strain>
    </source>
</reference>
<dbReference type="GeneID" id="61318046"/>
<keyword evidence="1" id="KW-1133">Transmembrane helix</keyword>
<dbReference type="EMBL" id="WBWX01000001">
    <property type="protein sequence ID" value="KAB2802753.1"/>
    <property type="molecule type" value="Genomic_DNA"/>
</dbReference>
<evidence type="ECO:0000313" key="2">
    <source>
        <dbReference type="EMBL" id="KAB2767485.1"/>
    </source>
</evidence>
<keyword evidence="1" id="KW-0472">Membrane</keyword>
<accession>A0A011UQC8</accession>
<name>A0A011UQC8_BRUAN</name>
<dbReference type="RefSeq" id="WP_010659519.1">
    <property type="nucleotide sequence ID" value="NZ_CP044970.1"/>
</dbReference>
<feature type="transmembrane region" description="Helical" evidence="1">
    <location>
        <begin position="20"/>
        <end position="39"/>
    </location>
</feature>
<comment type="caution">
    <text evidence="3">The sequence shown here is derived from an EMBL/GenBank/DDBJ whole genome shotgun (WGS) entry which is preliminary data.</text>
</comment>
<evidence type="ECO:0000313" key="5">
    <source>
        <dbReference type="Proteomes" id="UP000441102"/>
    </source>
</evidence>
<evidence type="ECO:0000313" key="6">
    <source>
        <dbReference type="Proteomes" id="UP000481876"/>
    </source>
</evidence>